<dbReference type="EMBL" id="CP096115">
    <property type="protein sequence ID" value="UUX91265.1"/>
    <property type="molecule type" value="Genomic_DNA"/>
</dbReference>
<evidence type="ECO:0000259" key="2">
    <source>
        <dbReference type="Pfam" id="PF01370"/>
    </source>
</evidence>
<dbReference type="Gene3D" id="3.40.50.720">
    <property type="entry name" value="NAD(P)-binding Rossmann-like Domain"/>
    <property type="match status" value="1"/>
</dbReference>
<proteinExistence type="inferred from homology"/>
<protein>
    <submittedName>
        <fullName evidence="3">NAD-dependent epimerase/dehydratase family protein</fullName>
    </submittedName>
</protein>
<reference evidence="3" key="1">
    <citation type="submission" date="2022-04" db="EMBL/GenBank/DDBJ databases">
        <title>Complete genome of Methanoplanus endosymbiosus DSM 3599.</title>
        <authorList>
            <person name="Chen S.-C."/>
            <person name="You Y.-T."/>
            <person name="Zhou Y.-Z."/>
            <person name="Lai M.-C."/>
        </authorList>
    </citation>
    <scope>NUCLEOTIDE SEQUENCE</scope>
    <source>
        <strain evidence="3">DSM 3599</strain>
    </source>
</reference>
<dbReference type="PANTHER" id="PTHR43000">
    <property type="entry name" value="DTDP-D-GLUCOSE 4,6-DEHYDRATASE-RELATED"/>
    <property type="match status" value="1"/>
</dbReference>
<dbReference type="Gene3D" id="3.90.25.10">
    <property type="entry name" value="UDP-galactose 4-epimerase, domain 1"/>
    <property type="match status" value="2"/>
</dbReference>
<name>A0A9E7PJT8_9EURY</name>
<evidence type="ECO:0000313" key="3">
    <source>
        <dbReference type="EMBL" id="UUX91265.1"/>
    </source>
</evidence>
<comment type="similarity">
    <text evidence="1">Belongs to the NAD(P)-dependent epimerase/dehydratase family.</text>
</comment>
<dbReference type="SUPFAM" id="SSF51735">
    <property type="entry name" value="NAD(P)-binding Rossmann-fold domains"/>
    <property type="match status" value="1"/>
</dbReference>
<dbReference type="Pfam" id="PF01370">
    <property type="entry name" value="Epimerase"/>
    <property type="match status" value="1"/>
</dbReference>
<gene>
    <name evidence="3" type="ORF">L6E24_07700</name>
</gene>
<dbReference type="InterPro" id="IPR001509">
    <property type="entry name" value="Epimerase_deHydtase"/>
</dbReference>
<accession>A0A9E7PJT8</accession>
<dbReference type="CDD" id="cd05234">
    <property type="entry name" value="UDP_G4E_2_SDR_e"/>
    <property type="match status" value="1"/>
</dbReference>
<dbReference type="Proteomes" id="UP001060368">
    <property type="component" value="Chromosome"/>
</dbReference>
<keyword evidence="4" id="KW-1185">Reference proteome</keyword>
<sequence>MYSVITGGAGFIGSHLVDALVKRGDKILIIDNLSSGNLDNITEHIESGKIEFLKADLLSDGWQDSFAGADRIYHIAADPDVRASAVTPAPIFDNNVAATENVLEAMRIHNVPEIVFTSTSTVYGEATVIPTPEDYSPMIPISIYGATKMACEAMIASYAHSFNMKAWVFRFANIIGERNNHGVIWDFIHKLKENPKELEILGDGKQVKSYLSVTGCVNAVLFAVENSDETFNFYNIGSEDWISVTEIGEIITEEMNLKGVPFCYTGGDRGWVGDVPKMQLSVEKMKSIGWIPEETSKGAVRAACKSSIREICGEN</sequence>
<dbReference type="GeneID" id="74307574"/>
<organism evidence="3 4">
    <name type="scientific">Methanoplanus endosymbiosus</name>
    <dbReference type="NCBI Taxonomy" id="33865"/>
    <lineage>
        <taxon>Archaea</taxon>
        <taxon>Methanobacteriati</taxon>
        <taxon>Methanobacteriota</taxon>
        <taxon>Stenosarchaea group</taxon>
        <taxon>Methanomicrobia</taxon>
        <taxon>Methanomicrobiales</taxon>
        <taxon>Methanomicrobiaceae</taxon>
        <taxon>Methanoplanus</taxon>
    </lineage>
</organism>
<evidence type="ECO:0000256" key="1">
    <source>
        <dbReference type="ARBA" id="ARBA00007637"/>
    </source>
</evidence>
<dbReference type="RefSeq" id="WP_257741417.1">
    <property type="nucleotide sequence ID" value="NZ_CP096115.1"/>
</dbReference>
<dbReference type="KEGG" id="mend:L6E24_07700"/>
<dbReference type="InterPro" id="IPR036291">
    <property type="entry name" value="NAD(P)-bd_dom_sf"/>
</dbReference>
<dbReference type="AlphaFoldDB" id="A0A9E7PJT8"/>
<evidence type="ECO:0000313" key="4">
    <source>
        <dbReference type="Proteomes" id="UP001060368"/>
    </source>
</evidence>
<feature type="domain" description="NAD-dependent epimerase/dehydratase" evidence="2">
    <location>
        <begin position="4"/>
        <end position="237"/>
    </location>
</feature>